<keyword evidence="2" id="KW-1185">Reference proteome</keyword>
<comment type="caution">
    <text evidence="1">The sequence shown here is derived from an EMBL/GenBank/DDBJ whole genome shotgun (WGS) entry which is preliminary data.</text>
</comment>
<protein>
    <submittedName>
        <fullName evidence="1">Uncharacterized protein</fullName>
    </submittedName>
</protein>
<evidence type="ECO:0000313" key="1">
    <source>
        <dbReference type="EMBL" id="MBB6080657.1"/>
    </source>
</evidence>
<proteinExistence type="predicted"/>
<organism evidence="1 2">
    <name type="scientific">Streptomyces paradoxus</name>
    <dbReference type="NCBI Taxonomy" id="66375"/>
    <lineage>
        <taxon>Bacteria</taxon>
        <taxon>Bacillati</taxon>
        <taxon>Actinomycetota</taxon>
        <taxon>Actinomycetes</taxon>
        <taxon>Kitasatosporales</taxon>
        <taxon>Streptomycetaceae</taxon>
        <taxon>Streptomyces</taxon>
    </lineage>
</organism>
<dbReference type="RefSeq" id="WP_281403929.1">
    <property type="nucleotide sequence ID" value="NZ_BAAARS010000014.1"/>
</dbReference>
<name>A0A7W9TJS8_9ACTN</name>
<dbReference type="EMBL" id="JACHGV010000013">
    <property type="protein sequence ID" value="MBB6080657.1"/>
    <property type="molecule type" value="Genomic_DNA"/>
</dbReference>
<dbReference type="AlphaFoldDB" id="A0A7W9TJS8"/>
<sequence length="41" mass="4655">MRFEAQHRLVFPHQLLLAAFALFTAGLLVRRLADVKKPAHA</sequence>
<accession>A0A7W9TJS8</accession>
<gene>
    <name evidence="1" type="ORF">HNR57_006608</name>
</gene>
<evidence type="ECO:0000313" key="2">
    <source>
        <dbReference type="Proteomes" id="UP000591537"/>
    </source>
</evidence>
<reference evidence="1 2" key="1">
    <citation type="submission" date="2020-08" db="EMBL/GenBank/DDBJ databases">
        <title>Genomic Encyclopedia of Type Strains, Phase IV (KMG-IV): sequencing the most valuable type-strain genomes for metagenomic binning, comparative biology and taxonomic classification.</title>
        <authorList>
            <person name="Goeker M."/>
        </authorList>
    </citation>
    <scope>NUCLEOTIDE SEQUENCE [LARGE SCALE GENOMIC DNA]</scope>
    <source>
        <strain evidence="1 2">DSM 43350</strain>
    </source>
</reference>
<dbReference type="Proteomes" id="UP000591537">
    <property type="component" value="Unassembled WGS sequence"/>
</dbReference>